<gene>
    <name evidence="1" type="ORF">BO99DRAFT_444100</name>
</gene>
<protein>
    <recommendedName>
        <fullName evidence="3">Protein kinase domain-containing protein</fullName>
    </recommendedName>
</protein>
<sequence>MFDLVMPPQHLRTIKLTDGHEITATETELLDPQRTVYRLQIAPDPDRDKLPTTATSVIVKQQKDEWGDEFENEETAYHRLEKLQGEVIPYFYSRGYFNGRPALILSDVDGTSLKDLAVNNIETCEDLLKALLEEAFSKLSEYGAIYRDQKLDNFLLCYDQECGKSKVMVVDLEQVEFPQKVRPWHRQINQEGARSLIEDFRYRRNPGRKSPPLQLWVSGGTVGVPWSAS</sequence>
<proteinExistence type="predicted"/>
<dbReference type="EMBL" id="KZ825147">
    <property type="protein sequence ID" value="PYI18210.1"/>
    <property type="molecule type" value="Genomic_DNA"/>
</dbReference>
<dbReference type="AlphaFoldDB" id="A0A2V5HPN1"/>
<accession>A0A2V5HPN1</accession>
<keyword evidence="2" id="KW-1185">Reference proteome</keyword>
<dbReference type="OMA" id="FRYRRNP"/>
<dbReference type="SUPFAM" id="SSF56112">
    <property type="entry name" value="Protein kinase-like (PK-like)"/>
    <property type="match status" value="1"/>
</dbReference>
<dbReference type="Gene3D" id="1.10.510.10">
    <property type="entry name" value="Transferase(Phosphotransferase) domain 1"/>
    <property type="match status" value="1"/>
</dbReference>
<dbReference type="Proteomes" id="UP000249829">
    <property type="component" value="Unassembled WGS sequence"/>
</dbReference>
<dbReference type="InterPro" id="IPR011009">
    <property type="entry name" value="Kinase-like_dom_sf"/>
</dbReference>
<reference evidence="1 2" key="1">
    <citation type="submission" date="2018-02" db="EMBL/GenBank/DDBJ databases">
        <title>The genomes of Aspergillus section Nigri reveals drivers in fungal speciation.</title>
        <authorList>
            <consortium name="DOE Joint Genome Institute"/>
            <person name="Vesth T.C."/>
            <person name="Nybo J."/>
            <person name="Theobald S."/>
            <person name="Brandl J."/>
            <person name="Frisvad J.C."/>
            <person name="Nielsen K.F."/>
            <person name="Lyhne E.K."/>
            <person name="Kogle M.E."/>
            <person name="Kuo A."/>
            <person name="Riley R."/>
            <person name="Clum A."/>
            <person name="Nolan M."/>
            <person name="Lipzen A."/>
            <person name="Salamov A."/>
            <person name="Henrissat B."/>
            <person name="Wiebenga A."/>
            <person name="De vries R.P."/>
            <person name="Grigoriev I.V."/>
            <person name="Mortensen U.H."/>
            <person name="Andersen M.R."/>
            <person name="Baker S.E."/>
        </authorList>
    </citation>
    <scope>NUCLEOTIDE SEQUENCE [LARGE SCALE GENOMIC DNA]</scope>
    <source>
        <strain evidence="1 2">CBS 115571</strain>
    </source>
</reference>
<evidence type="ECO:0000313" key="1">
    <source>
        <dbReference type="EMBL" id="PYI18210.1"/>
    </source>
</evidence>
<evidence type="ECO:0000313" key="2">
    <source>
        <dbReference type="Proteomes" id="UP000249829"/>
    </source>
</evidence>
<evidence type="ECO:0008006" key="3">
    <source>
        <dbReference type="Google" id="ProtNLM"/>
    </source>
</evidence>
<organism evidence="1 2">
    <name type="scientific">Aspergillus violaceofuscus (strain CBS 115571)</name>
    <dbReference type="NCBI Taxonomy" id="1450538"/>
    <lineage>
        <taxon>Eukaryota</taxon>
        <taxon>Fungi</taxon>
        <taxon>Dikarya</taxon>
        <taxon>Ascomycota</taxon>
        <taxon>Pezizomycotina</taxon>
        <taxon>Eurotiomycetes</taxon>
        <taxon>Eurotiomycetidae</taxon>
        <taxon>Eurotiales</taxon>
        <taxon>Aspergillaceae</taxon>
        <taxon>Aspergillus</taxon>
    </lineage>
</organism>
<name>A0A2V5HPN1_ASPV1</name>